<dbReference type="Gene3D" id="1.10.287.110">
    <property type="entry name" value="DnaJ domain"/>
    <property type="match status" value="1"/>
</dbReference>
<dbReference type="PROSITE" id="PS50076">
    <property type="entry name" value="DNAJ_2"/>
    <property type="match status" value="1"/>
</dbReference>
<dbReference type="InterPro" id="IPR036410">
    <property type="entry name" value="HSP_DnaJ_Cys-rich_dom_sf"/>
</dbReference>
<dbReference type="GO" id="GO:0006457">
    <property type="term" value="P:protein folding"/>
    <property type="evidence" value="ECO:0007669"/>
    <property type="project" value="InterPro"/>
</dbReference>
<dbReference type="InterPro" id="IPR002939">
    <property type="entry name" value="DnaJ_C"/>
</dbReference>
<name>A0A6C0H710_9ZZZZ</name>
<dbReference type="SUPFAM" id="SSF46565">
    <property type="entry name" value="Chaperone J-domain"/>
    <property type="match status" value="1"/>
</dbReference>
<dbReference type="Gene3D" id="2.10.230.10">
    <property type="entry name" value="Heat shock protein DnaJ, cysteine-rich domain"/>
    <property type="match status" value="1"/>
</dbReference>
<dbReference type="PROSITE" id="PS00636">
    <property type="entry name" value="DNAJ_1"/>
    <property type="match status" value="1"/>
</dbReference>
<dbReference type="Pfam" id="PF01556">
    <property type="entry name" value="DnaJ_C"/>
    <property type="match status" value="1"/>
</dbReference>
<dbReference type="Gene3D" id="2.60.260.20">
    <property type="entry name" value="Urease metallochaperone UreE, N-terminal domain"/>
    <property type="match status" value="2"/>
</dbReference>
<organism evidence="2">
    <name type="scientific">viral metagenome</name>
    <dbReference type="NCBI Taxonomy" id="1070528"/>
    <lineage>
        <taxon>unclassified sequences</taxon>
        <taxon>metagenomes</taxon>
        <taxon>organismal metagenomes</taxon>
    </lineage>
</organism>
<dbReference type="CDD" id="cd06257">
    <property type="entry name" value="DnaJ"/>
    <property type="match status" value="1"/>
</dbReference>
<protein>
    <recommendedName>
        <fullName evidence="1">J domain-containing protein</fullName>
    </recommendedName>
</protein>
<dbReference type="GO" id="GO:0051082">
    <property type="term" value="F:unfolded protein binding"/>
    <property type="evidence" value="ECO:0007669"/>
    <property type="project" value="InterPro"/>
</dbReference>
<dbReference type="InterPro" id="IPR001623">
    <property type="entry name" value="DnaJ_domain"/>
</dbReference>
<sequence length="323" mass="36891">MNYYKILEVQETATDDEIKRAYRRLALQHHPDKNKNADSETFKQIQEAYETLSDPHKKKAYDGGSTISNPFDFHFNSFFGPHSSTTRCANFNHVINVGLKDVYFGTTKRIKVKRDVMCKQCLEKCSGCNGVGEITLKFNMGPLVQMIQQPCVNCNTRGFNKLKNGCDECNDRGKIQQEKLIEIDIYRGVEQGKTYTFPEWGQQPTKQNELPGDLIVALNIETDVNFVRHDLNLVYTINLSLRESIVGKNVIIPLFNGDLHLHTKGFGIVNPNKTYIVFKRGLQNKDGKMGDLHLKFIVQYPDKSFNDIELNLISTTFDQIGLL</sequence>
<dbReference type="InterPro" id="IPR044713">
    <property type="entry name" value="DNJA1/2-like"/>
</dbReference>
<proteinExistence type="predicted"/>
<evidence type="ECO:0000259" key="1">
    <source>
        <dbReference type="PROSITE" id="PS50076"/>
    </source>
</evidence>
<dbReference type="InterPro" id="IPR018253">
    <property type="entry name" value="DnaJ_domain_CS"/>
</dbReference>
<dbReference type="SUPFAM" id="SSF49493">
    <property type="entry name" value="HSP40/DnaJ peptide-binding domain"/>
    <property type="match status" value="2"/>
</dbReference>
<dbReference type="SUPFAM" id="SSF57938">
    <property type="entry name" value="DnaJ/Hsp40 cysteine-rich domain"/>
    <property type="match status" value="1"/>
</dbReference>
<evidence type="ECO:0000313" key="2">
    <source>
        <dbReference type="EMBL" id="QHT76269.1"/>
    </source>
</evidence>
<dbReference type="InterPro" id="IPR036869">
    <property type="entry name" value="J_dom_sf"/>
</dbReference>
<dbReference type="AlphaFoldDB" id="A0A6C0H710"/>
<accession>A0A6C0H710</accession>
<dbReference type="SMART" id="SM00271">
    <property type="entry name" value="DnaJ"/>
    <property type="match status" value="1"/>
</dbReference>
<dbReference type="PANTHER" id="PTHR43888">
    <property type="entry name" value="DNAJ-LIKE-2, ISOFORM A-RELATED"/>
    <property type="match status" value="1"/>
</dbReference>
<dbReference type="GO" id="GO:0030544">
    <property type="term" value="F:Hsp70 protein binding"/>
    <property type="evidence" value="ECO:0007669"/>
    <property type="project" value="InterPro"/>
</dbReference>
<dbReference type="EMBL" id="MN739892">
    <property type="protein sequence ID" value="QHT76269.1"/>
    <property type="molecule type" value="Genomic_DNA"/>
</dbReference>
<dbReference type="InterPro" id="IPR008971">
    <property type="entry name" value="HSP40/DnaJ_pept-bd"/>
</dbReference>
<dbReference type="PRINTS" id="PR00625">
    <property type="entry name" value="JDOMAIN"/>
</dbReference>
<reference evidence="2" key="1">
    <citation type="journal article" date="2020" name="Nature">
        <title>Giant virus diversity and host interactions through global metagenomics.</title>
        <authorList>
            <person name="Schulz F."/>
            <person name="Roux S."/>
            <person name="Paez-Espino D."/>
            <person name="Jungbluth S."/>
            <person name="Walsh D.A."/>
            <person name="Denef V.J."/>
            <person name="McMahon K.D."/>
            <person name="Konstantinidis K.T."/>
            <person name="Eloe-Fadrosh E.A."/>
            <person name="Kyrpides N.C."/>
            <person name="Woyke T."/>
        </authorList>
    </citation>
    <scope>NUCLEOTIDE SEQUENCE</scope>
    <source>
        <strain evidence="2">GVMAG-M-3300023179-73</strain>
    </source>
</reference>
<dbReference type="Pfam" id="PF00226">
    <property type="entry name" value="DnaJ"/>
    <property type="match status" value="1"/>
</dbReference>
<feature type="domain" description="J" evidence="1">
    <location>
        <begin position="2"/>
        <end position="65"/>
    </location>
</feature>